<feature type="compositionally biased region" description="Acidic residues" evidence="1">
    <location>
        <begin position="77"/>
        <end position="89"/>
    </location>
</feature>
<name>A0AAN9TH59_9HEMI</name>
<feature type="transmembrane region" description="Helical" evidence="2">
    <location>
        <begin position="22"/>
        <end position="42"/>
    </location>
</feature>
<keyword evidence="2" id="KW-0472">Membrane</keyword>
<evidence type="ECO:0000313" key="4">
    <source>
        <dbReference type="Proteomes" id="UP001367676"/>
    </source>
</evidence>
<feature type="region of interest" description="Disordered" evidence="1">
    <location>
        <begin position="67"/>
        <end position="89"/>
    </location>
</feature>
<protein>
    <submittedName>
        <fullName evidence="3">Uncharacterized protein</fullName>
    </submittedName>
</protein>
<keyword evidence="2" id="KW-0812">Transmembrane</keyword>
<organism evidence="3 4">
    <name type="scientific">Parthenolecanium corni</name>
    <dbReference type="NCBI Taxonomy" id="536013"/>
    <lineage>
        <taxon>Eukaryota</taxon>
        <taxon>Metazoa</taxon>
        <taxon>Ecdysozoa</taxon>
        <taxon>Arthropoda</taxon>
        <taxon>Hexapoda</taxon>
        <taxon>Insecta</taxon>
        <taxon>Pterygota</taxon>
        <taxon>Neoptera</taxon>
        <taxon>Paraneoptera</taxon>
        <taxon>Hemiptera</taxon>
        <taxon>Sternorrhyncha</taxon>
        <taxon>Coccoidea</taxon>
        <taxon>Coccidae</taxon>
        <taxon>Parthenolecanium</taxon>
    </lineage>
</organism>
<proteinExistence type="predicted"/>
<evidence type="ECO:0000256" key="2">
    <source>
        <dbReference type="SAM" id="Phobius"/>
    </source>
</evidence>
<keyword evidence="4" id="KW-1185">Reference proteome</keyword>
<keyword evidence="2" id="KW-1133">Transmembrane helix</keyword>
<dbReference type="EMBL" id="JBBCAQ010000020">
    <property type="protein sequence ID" value="KAK7592740.1"/>
    <property type="molecule type" value="Genomic_DNA"/>
</dbReference>
<dbReference type="AlphaFoldDB" id="A0AAN9TH59"/>
<evidence type="ECO:0000256" key="1">
    <source>
        <dbReference type="SAM" id="MobiDB-lite"/>
    </source>
</evidence>
<accession>A0AAN9TH59</accession>
<dbReference type="Proteomes" id="UP001367676">
    <property type="component" value="Unassembled WGS sequence"/>
</dbReference>
<comment type="caution">
    <text evidence="3">The sequence shown here is derived from an EMBL/GenBank/DDBJ whole genome shotgun (WGS) entry which is preliminary data.</text>
</comment>
<sequence length="89" mass="9942">MAWWLSVDALGYVMQPTAVDTASLMNISCVVFVVVVVVEMMAEAPGGCILKSHYVFESVVNSAHANFPRDERRRGDNDDDDDDDDYNRV</sequence>
<gene>
    <name evidence="3" type="ORF">V9T40_007492</name>
</gene>
<feature type="compositionally biased region" description="Basic and acidic residues" evidence="1">
    <location>
        <begin position="67"/>
        <end position="76"/>
    </location>
</feature>
<evidence type="ECO:0000313" key="3">
    <source>
        <dbReference type="EMBL" id="KAK7592740.1"/>
    </source>
</evidence>
<reference evidence="3 4" key="1">
    <citation type="submission" date="2024-03" db="EMBL/GenBank/DDBJ databases">
        <title>Adaptation during the transition from Ophiocordyceps entomopathogen to insect associate is accompanied by gene loss and intensified selection.</title>
        <authorList>
            <person name="Ward C.M."/>
            <person name="Onetto C.A."/>
            <person name="Borneman A.R."/>
        </authorList>
    </citation>
    <scope>NUCLEOTIDE SEQUENCE [LARGE SCALE GENOMIC DNA]</scope>
    <source>
        <strain evidence="3">AWRI1</strain>
        <tissue evidence="3">Single Adult Female</tissue>
    </source>
</reference>